<evidence type="ECO:0000313" key="2">
    <source>
        <dbReference type="Proteomes" id="UP000324091"/>
    </source>
</evidence>
<accession>A0A5C6ME98</accession>
<sequence>MSPSQQDAGDNSSIPGTDRVDELAEYLVELREQTGLTLNNQQVSTILGLWQSLDKSDKDRIVKHKTVCSPAQWPNCCRLVETIFVRLCNIHTSPKEEDNTAISMVSNLQDYKKIRQLVLCNATLMQQTTLHVLDTNTSPSYQLHTYNMPANTAGQAKPRLRQIDPAVASSGPSATLFNLSHTSLDLSHTNLDLPHTSLDLSHTSLDLPHTSLDLSHTSLDLSHTNLDLLSHQFRPAVTPV</sequence>
<dbReference type="Proteomes" id="UP000324091">
    <property type="component" value="Unassembled WGS sequence"/>
</dbReference>
<gene>
    <name evidence="1" type="ORF">D4764_0109460</name>
</gene>
<dbReference type="EMBL" id="RHFK02000664">
    <property type="protein sequence ID" value="TWW53506.1"/>
    <property type="molecule type" value="Genomic_DNA"/>
</dbReference>
<comment type="caution">
    <text evidence="1">The sequence shown here is derived from an EMBL/GenBank/DDBJ whole genome shotgun (WGS) entry which is preliminary data.</text>
</comment>
<reference evidence="1 2" key="1">
    <citation type="submission" date="2019-04" db="EMBL/GenBank/DDBJ databases">
        <title>Chromosome genome assembly for Takifugu flavidus.</title>
        <authorList>
            <person name="Xiao S."/>
        </authorList>
    </citation>
    <scope>NUCLEOTIDE SEQUENCE [LARGE SCALE GENOMIC DNA]</scope>
    <source>
        <strain evidence="1">HTHZ2018</strain>
        <tissue evidence="1">Muscle</tissue>
    </source>
</reference>
<dbReference type="AlphaFoldDB" id="A0A5C6ME98"/>
<keyword evidence="2" id="KW-1185">Reference proteome</keyword>
<evidence type="ECO:0000313" key="1">
    <source>
        <dbReference type="EMBL" id="TWW53506.1"/>
    </source>
</evidence>
<protein>
    <submittedName>
        <fullName evidence="1">Uncharacterized protein</fullName>
    </submittedName>
</protein>
<proteinExistence type="predicted"/>
<organism evidence="1 2">
    <name type="scientific">Takifugu flavidus</name>
    <name type="common">sansaifugu</name>
    <dbReference type="NCBI Taxonomy" id="433684"/>
    <lineage>
        <taxon>Eukaryota</taxon>
        <taxon>Metazoa</taxon>
        <taxon>Chordata</taxon>
        <taxon>Craniata</taxon>
        <taxon>Vertebrata</taxon>
        <taxon>Euteleostomi</taxon>
        <taxon>Actinopterygii</taxon>
        <taxon>Neopterygii</taxon>
        <taxon>Teleostei</taxon>
        <taxon>Neoteleostei</taxon>
        <taxon>Acanthomorphata</taxon>
        <taxon>Eupercaria</taxon>
        <taxon>Tetraodontiformes</taxon>
        <taxon>Tetradontoidea</taxon>
        <taxon>Tetraodontidae</taxon>
        <taxon>Takifugu</taxon>
    </lineage>
</organism>
<name>A0A5C6ME98_9TELE</name>